<protein>
    <recommendedName>
        <fullName evidence="2">Helicase C-terminal domain-containing protein</fullName>
    </recommendedName>
</protein>
<dbReference type="InterPro" id="IPR027417">
    <property type="entry name" value="P-loop_NTPase"/>
</dbReference>
<proteinExistence type="predicted"/>
<evidence type="ECO:0000259" key="2">
    <source>
        <dbReference type="PROSITE" id="PS51194"/>
    </source>
</evidence>
<sequence>LHEGSPLTSDQRSFLASMPDIDAEEMDEITLLSALLDRHGPGRVVFRNTRANMTGFPKRVAYLLPLDPPKEDPPALDDEDELELEDLYYHEEDEEPTEAISFTPEPRVLWLEKLLEEIGEDKVLLICESKENAKAIEQAIAQRITVKSTVFHEELTLVQRDRNAAWFEEKDGARILICSEIGSEGRNFQFSHHLVLFDLPVDPELLAQRIGRLDRIGQTQTIHIYVPYTKNGREEVLARWYHDGLDAFENHLEGGNLVLRQFGEEIGELLETFNESVEEEHKLAELIAKSSQQRKIIAEQLEKGRDRLLELNSNRPEVADALVDSIRDTDSSLELETFLLEVFDHFGVRVEERDNRTYLLDGRAAINCDGFPGLPKGGLVGTFDRNYSLSREDITLLTGDHPIVTGAVDLLLGSEQGNCSFSVWEDGKEEQSLLLEAIFVLEALAPKQLHADRFLPPTPLRFLINQDREAVTM</sequence>
<dbReference type="InterPro" id="IPR001650">
    <property type="entry name" value="Helicase_C-like"/>
</dbReference>
<dbReference type="SUPFAM" id="SSF52540">
    <property type="entry name" value="P-loop containing nucleoside triphosphate hydrolases"/>
    <property type="match status" value="1"/>
</dbReference>
<dbReference type="Gene3D" id="3.30.360.80">
    <property type="match status" value="1"/>
</dbReference>
<dbReference type="Pfam" id="PF12137">
    <property type="entry name" value="RapA_C"/>
    <property type="match status" value="1"/>
</dbReference>
<dbReference type="GO" id="GO:0016817">
    <property type="term" value="F:hydrolase activity, acting on acid anhydrides"/>
    <property type="evidence" value="ECO:0007669"/>
    <property type="project" value="InterPro"/>
</dbReference>
<dbReference type="EMBL" id="UINC01060041">
    <property type="protein sequence ID" value="SVB84120.1"/>
    <property type="molecule type" value="Genomic_DNA"/>
</dbReference>
<dbReference type="PANTHER" id="PTHR45766:SF6">
    <property type="entry name" value="SWI_SNF-RELATED MATRIX-ASSOCIATED ACTIN-DEPENDENT REGULATOR OF CHROMATIN SUBFAMILY A-LIKE PROTEIN 1"/>
    <property type="match status" value="1"/>
</dbReference>
<feature type="non-terminal residue" evidence="3">
    <location>
        <position position="1"/>
    </location>
</feature>
<dbReference type="Gene3D" id="3.40.50.300">
    <property type="entry name" value="P-loop containing nucleotide triphosphate hydrolases"/>
    <property type="match status" value="1"/>
</dbReference>
<feature type="non-terminal residue" evidence="3">
    <location>
        <position position="473"/>
    </location>
</feature>
<organism evidence="3">
    <name type="scientific">marine metagenome</name>
    <dbReference type="NCBI Taxonomy" id="408172"/>
    <lineage>
        <taxon>unclassified sequences</taxon>
        <taxon>metagenomes</taxon>
        <taxon>ecological metagenomes</taxon>
    </lineage>
</organism>
<reference evidence="3" key="1">
    <citation type="submission" date="2018-05" db="EMBL/GenBank/DDBJ databases">
        <authorList>
            <person name="Lanie J.A."/>
            <person name="Ng W.-L."/>
            <person name="Kazmierczak K.M."/>
            <person name="Andrzejewski T.M."/>
            <person name="Davidsen T.M."/>
            <person name="Wayne K.J."/>
            <person name="Tettelin H."/>
            <person name="Glass J.I."/>
            <person name="Rusch D."/>
            <person name="Podicherti R."/>
            <person name="Tsui H.-C.T."/>
            <person name="Winkler M.E."/>
        </authorList>
    </citation>
    <scope>NUCLEOTIDE SEQUENCE</scope>
</reference>
<evidence type="ECO:0000256" key="1">
    <source>
        <dbReference type="ARBA" id="ARBA00022801"/>
    </source>
</evidence>
<accession>A0A382HA12</accession>
<evidence type="ECO:0000313" key="3">
    <source>
        <dbReference type="EMBL" id="SVB84120.1"/>
    </source>
</evidence>
<dbReference type="PANTHER" id="PTHR45766">
    <property type="entry name" value="DNA ANNEALING HELICASE AND ENDONUCLEASE ZRANB3 FAMILY MEMBER"/>
    <property type="match status" value="1"/>
</dbReference>
<gene>
    <name evidence="3" type="ORF">METZ01_LOCUS236974</name>
</gene>
<dbReference type="SMART" id="SM00490">
    <property type="entry name" value="HELICc"/>
    <property type="match status" value="1"/>
</dbReference>
<keyword evidence="1" id="KW-0378">Hydrolase</keyword>
<dbReference type="AlphaFoldDB" id="A0A382HA12"/>
<dbReference type="CDD" id="cd18793">
    <property type="entry name" value="SF2_C_SNF"/>
    <property type="match status" value="1"/>
</dbReference>
<name>A0A382HA12_9ZZZZ</name>
<dbReference type="InterPro" id="IPR049730">
    <property type="entry name" value="SNF2/RAD54-like_C"/>
</dbReference>
<dbReference type="PROSITE" id="PS51194">
    <property type="entry name" value="HELICASE_CTER"/>
    <property type="match status" value="1"/>
</dbReference>
<dbReference type="Pfam" id="PF00271">
    <property type="entry name" value="Helicase_C"/>
    <property type="match status" value="1"/>
</dbReference>
<feature type="domain" description="Helicase C-terminal" evidence="2">
    <location>
        <begin position="110"/>
        <end position="263"/>
    </location>
</feature>
<dbReference type="InterPro" id="IPR022737">
    <property type="entry name" value="RapA_C"/>
</dbReference>